<evidence type="ECO:0000259" key="3">
    <source>
        <dbReference type="Pfam" id="PF13962"/>
    </source>
</evidence>
<dbReference type="EMBL" id="JAUESC010000003">
    <property type="protein sequence ID" value="KAK0602763.1"/>
    <property type="molecule type" value="Genomic_DNA"/>
</dbReference>
<reference evidence="4" key="1">
    <citation type="journal article" date="2022" name="Plant J.">
        <title>Strategies of tolerance reflected in two North American maple genomes.</title>
        <authorList>
            <person name="McEvoy S.L."/>
            <person name="Sezen U.U."/>
            <person name="Trouern-Trend A."/>
            <person name="McMahon S.M."/>
            <person name="Schaberg P.G."/>
            <person name="Yang J."/>
            <person name="Wegrzyn J.L."/>
            <person name="Swenson N.G."/>
        </authorList>
    </citation>
    <scope>NUCLEOTIDE SEQUENCE</scope>
    <source>
        <strain evidence="4">NS2018</strain>
    </source>
</reference>
<dbReference type="Pfam" id="PF13962">
    <property type="entry name" value="PGG"/>
    <property type="match status" value="1"/>
</dbReference>
<sequence>MADQSKHLIDQRSGNSGAKTQPLLSEVEAAAQEFCKKILSVFQDNMPAGRTEQPQNQEFTPPLKQVREEKLKHVYAVELVNHICSQLSASKTFEETMEFFHCSPGCPFLLMAAAGGIVEIIRTCLQYFPDLIFVGTEVQSNLLQVAIATRRAKIFNLIKEMPTIALQLNLDMQKSETTLHLAAKLAPLSQLLSVSGSALQMQRELQWLKEVEKITLPGRIEMPNAEGLTAKELFTKEHKELAAVGEKWMKDTANSGMIVTTLIATVVLAAAFTVPGGNNDAGIPIFLHKTSFLIFVVSDALALFSSITSLLMFLSIITARYAEEDFLRALPKRLILGLGSLFFAIASMMVVFGATLSIVLSEKWQWAFIPIIFLASIPVAIFAMLQLPLFIQMISSTYGSGIFQS</sequence>
<proteinExistence type="predicted"/>
<keyword evidence="2" id="KW-0472">Membrane</keyword>
<dbReference type="PANTHER" id="PTHR24177:SF365">
    <property type="entry name" value="ANKYRIN REPEAT-CONTAINING PROTEIN NPR4-LIKE ISOFORM X1"/>
    <property type="match status" value="1"/>
</dbReference>
<keyword evidence="2" id="KW-0812">Transmembrane</keyword>
<feature type="transmembrane region" description="Helical" evidence="2">
    <location>
        <begin position="256"/>
        <end position="274"/>
    </location>
</feature>
<gene>
    <name evidence="4" type="ORF">LWI29_036749</name>
</gene>
<comment type="caution">
    <text evidence="4">The sequence shown here is derived from an EMBL/GenBank/DDBJ whole genome shotgun (WGS) entry which is preliminary data.</text>
</comment>
<dbReference type="PANTHER" id="PTHR24177">
    <property type="entry name" value="CASKIN"/>
    <property type="match status" value="1"/>
</dbReference>
<feature type="compositionally biased region" description="Basic and acidic residues" evidence="1">
    <location>
        <begin position="1"/>
        <end position="10"/>
    </location>
</feature>
<reference evidence="4" key="2">
    <citation type="submission" date="2023-06" db="EMBL/GenBank/DDBJ databases">
        <authorList>
            <person name="Swenson N.G."/>
            <person name="Wegrzyn J.L."/>
            <person name="Mcevoy S.L."/>
        </authorList>
    </citation>
    <scope>NUCLEOTIDE SEQUENCE</scope>
    <source>
        <strain evidence="4">NS2018</strain>
        <tissue evidence="4">Leaf</tissue>
    </source>
</reference>
<evidence type="ECO:0000313" key="4">
    <source>
        <dbReference type="EMBL" id="KAK0602763.1"/>
    </source>
</evidence>
<organism evidence="4 5">
    <name type="scientific">Acer saccharum</name>
    <name type="common">Sugar maple</name>
    <dbReference type="NCBI Taxonomy" id="4024"/>
    <lineage>
        <taxon>Eukaryota</taxon>
        <taxon>Viridiplantae</taxon>
        <taxon>Streptophyta</taxon>
        <taxon>Embryophyta</taxon>
        <taxon>Tracheophyta</taxon>
        <taxon>Spermatophyta</taxon>
        <taxon>Magnoliopsida</taxon>
        <taxon>eudicotyledons</taxon>
        <taxon>Gunneridae</taxon>
        <taxon>Pentapetalae</taxon>
        <taxon>rosids</taxon>
        <taxon>malvids</taxon>
        <taxon>Sapindales</taxon>
        <taxon>Sapindaceae</taxon>
        <taxon>Hippocastanoideae</taxon>
        <taxon>Acereae</taxon>
        <taxon>Acer</taxon>
    </lineage>
</organism>
<protein>
    <recommendedName>
        <fullName evidence="3">PGG domain-containing protein</fullName>
    </recommendedName>
</protein>
<evidence type="ECO:0000313" key="5">
    <source>
        <dbReference type="Proteomes" id="UP001168877"/>
    </source>
</evidence>
<feature type="transmembrane region" description="Helical" evidence="2">
    <location>
        <begin position="366"/>
        <end position="385"/>
    </location>
</feature>
<dbReference type="GO" id="GO:0016020">
    <property type="term" value="C:membrane"/>
    <property type="evidence" value="ECO:0007669"/>
    <property type="project" value="TreeGrafter"/>
</dbReference>
<name>A0AA39T9B3_ACESA</name>
<keyword evidence="2" id="KW-1133">Transmembrane helix</keyword>
<feature type="transmembrane region" description="Helical" evidence="2">
    <location>
        <begin position="334"/>
        <end position="360"/>
    </location>
</feature>
<evidence type="ECO:0000256" key="2">
    <source>
        <dbReference type="SAM" id="Phobius"/>
    </source>
</evidence>
<dbReference type="Proteomes" id="UP001168877">
    <property type="component" value="Unassembled WGS sequence"/>
</dbReference>
<feature type="region of interest" description="Disordered" evidence="1">
    <location>
        <begin position="1"/>
        <end position="21"/>
    </location>
</feature>
<feature type="transmembrane region" description="Helical" evidence="2">
    <location>
        <begin position="294"/>
        <end position="322"/>
    </location>
</feature>
<feature type="compositionally biased region" description="Polar residues" evidence="1">
    <location>
        <begin position="12"/>
        <end position="21"/>
    </location>
</feature>
<keyword evidence="5" id="KW-1185">Reference proteome</keyword>
<feature type="domain" description="PGG" evidence="3">
    <location>
        <begin position="246"/>
        <end position="358"/>
    </location>
</feature>
<dbReference type="AlphaFoldDB" id="A0AA39T9B3"/>
<evidence type="ECO:0000256" key="1">
    <source>
        <dbReference type="SAM" id="MobiDB-lite"/>
    </source>
</evidence>
<dbReference type="InterPro" id="IPR026961">
    <property type="entry name" value="PGG_dom"/>
</dbReference>
<accession>A0AA39T9B3</accession>